<dbReference type="CDD" id="cd06558">
    <property type="entry name" value="crotonase-like"/>
    <property type="match status" value="1"/>
</dbReference>
<comment type="caution">
    <text evidence="7">The sequence shown here is derived from an EMBL/GenBank/DDBJ whole genome shotgun (WGS) entry which is preliminary data.</text>
</comment>
<gene>
    <name evidence="7" type="primary">fadB</name>
    <name evidence="7" type="ORF">Asi03nite_06630</name>
</gene>
<dbReference type="Gene3D" id="1.10.12.10">
    <property type="entry name" value="Lyase 2-enoyl-coa Hydratase, Chain A, domain 2"/>
    <property type="match status" value="1"/>
</dbReference>
<accession>A0A919KAV7</accession>
<dbReference type="GO" id="GO:0004300">
    <property type="term" value="F:enoyl-CoA hydratase activity"/>
    <property type="evidence" value="ECO:0007669"/>
    <property type="project" value="UniProtKB-EC"/>
</dbReference>
<proteinExistence type="inferred from homology"/>
<dbReference type="InterPro" id="IPR029045">
    <property type="entry name" value="ClpP/crotonase-like_dom_sf"/>
</dbReference>
<evidence type="ECO:0000256" key="1">
    <source>
        <dbReference type="ARBA" id="ARBA00005254"/>
    </source>
</evidence>
<dbReference type="NCBIfam" id="NF042430">
    <property type="entry name" value="EnCoAhydt_DpgD"/>
    <property type="match status" value="1"/>
</dbReference>
<evidence type="ECO:0000256" key="6">
    <source>
        <dbReference type="RuleBase" id="RU003707"/>
    </source>
</evidence>
<name>A0A919KAV7_9ACTN</name>
<comment type="similarity">
    <text evidence="1 6">Belongs to the enoyl-CoA hydratase/isomerase family.</text>
</comment>
<dbReference type="InterPro" id="IPR014748">
    <property type="entry name" value="Enoyl-CoA_hydra_C"/>
</dbReference>
<evidence type="ECO:0000256" key="3">
    <source>
        <dbReference type="ARBA" id="ARBA00023239"/>
    </source>
</evidence>
<evidence type="ECO:0000313" key="8">
    <source>
        <dbReference type="Proteomes" id="UP000629619"/>
    </source>
</evidence>
<evidence type="ECO:0000256" key="2">
    <source>
        <dbReference type="ARBA" id="ARBA00012076"/>
    </source>
</evidence>
<reference evidence="7" key="1">
    <citation type="submission" date="2021-01" db="EMBL/GenBank/DDBJ databases">
        <title>Whole genome shotgun sequence of Actinoplanes siamensis NBRC 109076.</title>
        <authorList>
            <person name="Komaki H."/>
            <person name="Tamura T."/>
        </authorList>
    </citation>
    <scope>NUCLEOTIDE SEQUENCE</scope>
    <source>
        <strain evidence="7">NBRC 109076</strain>
    </source>
</reference>
<keyword evidence="8" id="KW-1185">Reference proteome</keyword>
<comment type="catalytic activity">
    <reaction evidence="5">
        <text>a 4-saturated-(3S)-3-hydroxyacyl-CoA = a (3E)-enoyl-CoA + H2O</text>
        <dbReference type="Rhea" id="RHEA:20724"/>
        <dbReference type="ChEBI" id="CHEBI:15377"/>
        <dbReference type="ChEBI" id="CHEBI:58521"/>
        <dbReference type="ChEBI" id="CHEBI:137480"/>
        <dbReference type="EC" id="4.2.1.17"/>
    </reaction>
</comment>
<dbReference type="PROSITE" id="PS00166">
    <property type="entry name" value="ENOYL_COA_HYDRATASE"/>
    <property type="match status" value="1"/>
</dbReference>
<evidence type="ECO:0000256" key="5">
    <source>
        <dbReference type="ARBA" id="ARBA00023717"/>
    </source>
</evidence>
<evidence type="ECO:0000313" key="7">
    <source>
        <dbReference type="EMBL" id="GIF03125.1"/>
    </source>
</evidence>
<dbReference type="PANTHER" id="PTHR11941:SF54">
    <property type="entry name" value="ENOYL-COA HYDRATASE, MITOCHONDRIAL"/>
    <property type="match status" value="1"/>
</dbReference>
<organism evidence="7 8">
    <name type="scientific">Actinoplanes siamensis</name>
    <dbReference type="NCBI Taxonomy" id="1223317"/>
    <lineage>
        <taxon>Bacteria</taxon>
        <taxon>Bacillati</taxon>
        <taxon>Actinomycetota</taxon>
        <taxon>Actinomycetes</taxon>
        <taxon>Micromonosporales</taxon>
        <taxon>Micromonosporaceae</taxon>
        <taxon>Actinoplanes</taxon>
    </lineage>
</organism>
<dbReference type="PANTHER" id="PTHR11941">
    <property type="entry name" value="ENOYL-COA HYDRATASE-RELATED"/>
    <property type="match status" value="1"/>
</dbReference>
<dbReference type="AlphaFoldDB" id="A0A919KAV7"/>
<dbReference type="SUPFAM" id="SSF52096">
    <property type="entry name" value="ClpP/crotonase"/>
    <property type="match status" value="1"/>
</dbReference>
<dbReference type="Gene3D" id="3.90.226.10">
    <property type="entry name" value="2-enoyl-CoA Hydratase, Chain A, domain 1"/>
    <property type="match status" value="1"/>
</dbReference>
<dbReference type="EC" id="4.2.1.17" evidence="2"/>
<keyword evidence="3" id="KW-0456">Lyase</keyword>
<dbReference type="Proteomes" id="UP000629619">
    <property type="component" value="Unassembled WGS sequence"/>
</dbReference>
<dbReference type="FunFam" id="3.90.226.10:FF:000009">
    <property type="entry name" value="Carnitinyl-CoA dehydratase"/>
    <property type="match status" value="1"/>
</dbReference>
<protein>
    <recommendedName>
        <fullName evidence="2">enoyl-CoA hydratase</fullName>
        <ecNumber evidence="2">4.2.1.17</ecNumber>
    </recommendedName>
</protein>
<comment type="catalytic activity">
    <reaction evidence="4">
        <text>a (3S)-3-hydroxyacyl-CoA = a (2E)-enoyl-CoA + H2O</text>
        <dbReference type="Rhea" id="RHEA:16105"/>
        <dbReference type="ChEBI" id="CHEBI:15377"/>
        <dbReference type="ChEBI" id="CHEBI:57318"/>
        <dbReference type="ChEBI" id="CHEBI:58856"/>
        <dbReference type="EC" id="4.2.1.17"/>
    </reaction>
</comment>
<evidence type="ECO:0000256" key="4">
    <source>
        <dbReference type="ARBA" id="ARBA00023709"/>
    </source>
</evidence>
<dbReference type="InterPro" id="IPR001753">
    <property type="entry name" value="Enoyl-CoA_hydra/iso"/>
</dbReference>
<dbReference type="Pfam" id="PF00378">
    <property type="entry name" value="ECH_1"/>
    <property type="match status" value="1"/>
</dbReference>
<dbReference type="GO" id="GO:0006635">
    <property type="term" value="P:fatty acid beta-oxidation"/>
    <property type="evidence" value="ECO:0007669"/>
    <property type="project" value="TreeGrafter"/>
</dbReference>
<dbReference type="EMBL" id="BOMW01000006">
    <property type="protein sequence ID" value="GIF03125.1"/>
    <property type="molecule type" value="Genomic_DNA"/>
</dbReference>
<dbReference type="InterPro" id="IPR018376">
    <property type="entry name" value="Enoyl-CoA_hyd/isom_CS"/>
</dbReference>
<sequence>MAKGTVLFLPAKSIPARLPAVSDVVRYTKDGHVAVVTLDRPQVLNAMNLRMHEELARVWDDVQADDDVWVAVLTGAGDKAFSVGQDLKELAERVRAGVAGTATFGSRGKPGWPRLTERFDLTKPVVAKVRGYAMGGGFELALACDIIVASEDATFALPEAKLGLMAGAGGVFRLSKQLPWRTAMGHLLTGRPMTARRAFELGLVNEVVPAAELDTCVDGWVSDILRCAPLSVRAIKEAATKSVTMPLETAFSTRFPAEEQRMHSRDAVEGPLAFVDKRQPRWEAR</sequence>
<dbReference type="InterPro" id="IPR054898">
    <property type="entry name" value="EnCoAhydt_DpgD"/>
</dbReference>